<keyword evidence="3" id="KW-0808">Transferase</keyword>
<organism evidence="12 13">
    <name type="scientific">Acrasis kona</name>
    <dbReference type="NCBI Taxonomy" id="1008807"/>
    <lineage>
        <taxon>Eukaryota</taxon>
        <taxon>Discoba</taxon>
        <taxon>Heterolobosea</taxon>
        <taxon>Tetramitia</taxon>
        <taxon>Eutetramitia</taxon>
        <taxon>Acrasidae</taxon>
        <taxon>Acrasis</taxon>
    </lineage>
</organism>
<comment type="caution">
    <text evidence="12">The sequence shown here is derived from an EMBL/GenBank/DDBJ whole genome shotgun (WGS) entry which is preliminary data.</text>
</comment>
<dbReference type="Proteomes" id="UP001431209">
    <property type="component" value="Unassembled WGS sequence"/>
</dbReference>
<accession>A0AAW2ZAJ1</accession>
<keyword evidence="4" id="KW-0479">Metal-binding</keyword>
<dbReference type="InterPro" id="IPR001841">
    <property type="entry name" value="Znf_RING"/>
</dbReference>
<dbReference type="GO" id="GO:0061630">
    <property type="term" value="F:ubiquitin protein ligase activity"/>
    <property type="evidence" value="ECO:0007669"/>
    <property type="project" value="UniProtKB-EC"/>
</dbReference>
<dbReference type="AlphaFoldDB" id="A0AAW2ZAJ1"/>
<dbReference type="GO" id="GO:0000209">
    <property type="term" value="P:protein polyubiquitination"/>
    <property type="evidence" value="ECO:0007669"/>
    <property type="project" value="TreeGrafter"/>
</dbReference>
<protein>
    <recommendedName>
        <fullName evidence="2">RING-type E3 ubiquitin transferase</fullName>
        <ecNumber evidence="2">2.3.2.27</ecNumber>
    </recommendedName>
</protein>
<keyword evidence="6" id="KW-0862">Zinc</keyword>
<evidence type="ECO:0000256" key="3">
    <source>
        <dbReference type="ARBA" id="ARBA00022679"/>
    </source>
</evidence>
<dbReference type="GO" id="GO:0008270">
    <property type="term" value="F:zinc ion binding"/>
    <property type="evidence" value="ECO:0007669"/>
    <property type="project" value="UniProtKB-KW"/>
</dbReference>
<feature type="domain" description="RING-type" evidence="11">
    <location>
        <begin position="19"/>
        <end position="59"/>
    </location>
</feature>
<gene>
    <name evidence="12" type="ORF">AKO1_011938</name>
</gene>
<dbReference type="EMBL" id="JAOPGA020001213">
    <property type="protein sequence ID" value="KAL0486283.1"/>
    <property type="molecule type" value="Genomic_DNA"/>
</dbReference>
<keyword evidence="5 9" id="KW-0863">Zinc-finger</keyword>
<proteinExistence type="predicted"/>
<sequence>MSINVEEDDDNFASFDEPCVICLSSTLYRPSMVAPCFHSFCTGCISIWLERSDKCPMCNQIAERIIYDIKDKNEYKQISIPSLKGGGRMASETLDNEVNVPNHPSRTRVYSIPMRCSQDDNIHRLKPNRITNESQEKRLREFVIRDLETILRTYRVQILTELVMGMLKTKDFFTSDRESCIHTLKEYLNEKTEHFVEEVELFSRSTLSLPGYDRNVRYLVSAPTLPTSTRSQKRKRQNQVVIDVDDDNQQDDYQESNKKIKK</sequence>
<evidence type="ECO:0000256" key="7">
    <source>
        <dbReference type="ARBA" id="ARBA00023015"/>
    </source>
</evidence>
<keyword evidence="8" id="KW-0804">Transcription</keyword>
<dbReference type="PANTHER" id="PTHR46077">
    <property type="entry name" value="E3 UBIQUITIN-PROTEIN LIGASE TOPORS"/>
    <property type="match status" value="1"/>
</dbReference>
<dbReference type="SUPFAM" id="SSF57850">
    <property type="entry name" value="RING/U-box"/>
    <property type="match status" value="1"/>
</dbReference>
<dbReference type="PROSITE" id="PS00518">
    <property type="entry name" value="ZF_RING_1"/>
    <property type="match status" value="1"/>
</dbReference>
<dbReference type="SMART" id="SM00184">
    <property type="entry name" value="RING"/>
    <property type="match status" value="1"/>
</dbReference>
<keyword evidence="13" id="KW-1185">Reference proteome</keyword>
<keyword evidence="7" id="KW-0805">Transcription regulation</keyword>
<dbReference type="Pfam" id="PF13923">
    <property type="entry name" value="zf-C3HC4_2"/>
    <property type="match status" value="1"/>
</dbReference>
<evidence type="ECO:0000313" key="12">
    <source>
        <dbReference type="EMBL" id="KAL0486283.1"/>
    </source>
</evidence>
<comment type="catalytic activity">
    <reaction evidence="1">
        <text>S-ubiquitinyl-[E2 ubiquitin-conjugating enzyme]-L-cysteine + [acceptor protein]-L-lysine = [E2 ubiquitin-conjugating enzyme]-L-cysteine + N(6)-ubiquitinyl-[acceptor protein]-L-lysine.</text>
        <dbReference type="EC" id="2.3.2.27"/>
    </reaction>
</comment>
<evidence type="ECO:0000256" key="5">
    <source>
        <dbReference type="ARBA" id="ARBA00022771"/>
    </source>
</evidence>
<evidence type="ECO:0000256" key="1">
    <source>
        <dbReference type="ARBA" id="ARBA00000900"/>
    </source>
</evidence>
<evidence type="ECO:0000313" key="13">
    <source>
        <dbReference type="Proteomes" id="UP001431209"/>
    </source>
</evidence>
<feature type="compositionally biased region" description="Acidic residues" evidence="10">
    <location>
        <begin position="243"/>
        <end position="254"/>
    </location>
</feature>
<reference evidence="12 13" key="1">
    <citation type="submission" date="2024-03" db="EMBL/GenBank/DDBJ databases">
        <title>The Acrasis kona genome and developmental transcriptomes reveal deep origins of eukaryotic multicellular pathways.</title>
        <authorList>
            <person name="Sheikh S."/>
            <person name="Fu C.-J."/>
            <person name="Brown M.W."/>
            <person name="Baldauf S.L."/>
        </authorList>
    </citation>
    <scope>NUCLEOTIDE SEQUENCE [LARGE SCALE GENOMIC DNA]</scope>
    <source>
        <strain evidence="12 13">ATCC MYA-3509</strain>
    </source>
</reference>
<evidence type="ECO:0000256" key="2">
    <source>
        <dbReference type="ARBA" id="ARBA00012483"/>
    </source>
</evidence>
<dbReference type="EC" id="2.3.2.27" evidence="2"/>
<dbReference type="InterPro" id="IPR013083">
    <property type="entry name" value="Znf_RING/FYVE/PHD"/>
</dbReference>
<name>A0AAW2ZAJ1_9EUKA</name>
<evidence type="ECO:0000256" key="8">
    <source>
        <dbReference type="ARBA" id="ARBA00023163"/>
    </source>
</evidence>
<evidence type="ECO:0000259" key="11">
    <source>
        <dbReference type="PROSITE" id="PS50089"/>
    </source>
</evidence>
<dbReference type="Gene3D" id="3.30.40.10">
    <property type="entry name" value="Zinc/RING finger domain, C3HC4 (zinc finger)"/>
    <property type="match status" value="1"/>
</dbReference>
<evidence type="ECO:0000256" key="6">
    <source>
        <dbReference type="ARBA" id="ARBA00022833"/>
    </source>
</evidence>
<dbReference type="InterPro" id="IPR017907">
    <property type="entry name" value="Znf_RING_CS"/>
</dbReference>
<dbReference type="GO" id="GO:0006513">
    <property type="term" value="P:protein monoubiquitination"/>
    <property type="evidence" value="ECO:0007669"/>
    <property type="project" value="TreeGrafter"/>
</dbReference>
<evidence type="ECO:0000256" key="4">
    <source>
        <dbReference type="ARBA" id="ARBA00022723"/>
    </source>
</evidence>
<evidence type="ECO:0000256" key="10">
    <source>
        <dbReference type="SAM" id="MobiDB-lite"/>
    </source>
</evidence>
<feature type="region of interest" description="Disordered" evidence="10">
    <location>
        <begin position="227"/>
        <end position="262"/>
    </location>
</feature>
<evidence type="ECO:0000256" key="9">
    <source>
        <dbReference type="PROSITE-ProRule" id="PRU00175"/>
    </source>
</evidence>
<dbReference type="PROSITE" id="PS50089">
    <property type="entry name" value="ZF_RING_2"/>
    <property type="match status" value="1"/>
</dbReference>
<dbReference type="PANTHER" id="PTHR46077:SF1">
    <property type="entry name" value="TOP1 BINDING ARGININE_SERINE RICH PROTEIN, E3 UBIQUITIN LIGASE"/>
    <property type="match status" value="1"/>
</dbReference>